<evidence type="ECO:0000313" key="4">
    <source>
        <dbReference type="Proteomes" id="UP000801492"/>
    </source>
</evidence>
<evidence type="ECO:0000256" key="2">
    <source>
        <dbReference type="ARBA" id="ARBA00020330"/>
    </source>
</evidence>
<name>A0A8K0C5M7_IGNLU</name>
<organism evidence="3 4">
    <name type="scientific">Ignelater luminosus</name>
    <name type="common">Cucubano</name>
    <name type="synonym">Pyrophorus luminosus</name>
    <dbReference type="NCBI Taxonomy" id="2038154"/>
    <lineage>
        <taxon>Eukaryota</taxon>
        <taxon>Metazoa</taxon>
        <taxon>Ecdysozoa</taxon>
        <taxon>Arthropoda</taxon>
        <taxon>Hexapoda</taxon>
        <taxon>Insecta</taxon>
        <taxon>Pterygota</taxon>
        <taxon>Neoptera</taxon>
        <taxon>Endopterygota</taxon>
        <taxon>Coleoptera</taxon>
        <taxon>Polyphaga</taxon>
        <taxon>Elateriformia</taxon>
        <taxon>Elateroidea</taxon>
        <taxon>Elateridae</taxon>
        <taxon>Agrypninae</taxon>
        <taxon>Pyrophorini</taxon>
        <taxon>Ignelater</taxon>
    </lineage>
</organism>
<proteinExistence type="inferred from homology"/>
<dbReference type="Pfam" id="PF14913">
    <property type="entry name" value="DPCD"/>
    <property type="match status" value="1"/>
</dbReference>
<evidence type="ECO:0000313" key="3">
    <source>
        <dbReference type="EMBL" id="KAF2879101.1"/>
    </source>
</evidence>
<gene>
    <name evidence="3" type="ORF">ILUMI_27065</name>
</gene>
<keyword evidence="4" id="KW-1185">Reference proteome</keyword>
<dbReference type="PANTHER" id="PTHR31921">
    <property type="entry name" value="PROTEIN DPCD"/>
    <property type="match status" value="1"/>
</dbReference>
<dbReference type="OrthoDB" id="10256139at2759"/>
<reference evidence="3" key="1">
    <citation type="submission" date="2019-08" db="EMBL/GenBank/DDBJ databases">
        <title>The genome of the North American firefly Photinus pyralis.</title>
        <authorList>
            <consortium name="Photinus pyralis genome working group"/>
            <person name="Fallon T.R."/>
            <person name="Sander Lower S.E."/>
            <person name="Weng J.-K."/>
        </authorList>
    </citation>
    <scope>NUCLEOTIDE SEQUENCE</scope>
    <source>
        <strain evidence="3">TRF0915ILg1</strain>
        <tissue evidence="3">Whole body</tissue>
    </source>
</reference>
<comment type="similarity">
    <text evidence="1">Belongs to the DPCD family.</text>
</comment>
<dbReference type="PANTHER" id="PTHR31921:SF1">
    <property type="entry name" value="PROTEIN DPCD"/>
    <property type="match status" value="1"/>
</dbReference>
<sequence length="194" mass="22860">MTDWLTTFKNAKKTCIQQGNFRKVDYNLPNGKEVIEEYNMDTGVVNRRAWEIKKDLGGEDQWLTELGDPEPPGLSDERVLIKENASQPFVRRRVTKRSIEWRIHNLPYPIDTYRVTVEQKAKCLTVRTTNKKYFKKLQIPEFERLNILPQQNKISVQHKFNTLIITHEKILRKPYSMKLSLIPKNEGKMDCKLG</sequence>
<accession>A0A8K0C5M7</accession>
<evidence type="ECO:0000256" key="1">
    <source>
        <dbReference type="ARBA" id="ARBA00010597"/>
    </source>
</evidence>
<dbReference type="EMBL" id="VTPC01091230">
    <property type="protein sequence ID" value="KAF2879101.1"/>
    <property type="molecule type" value="Genomic_DNA"/>
</dbReference>
<dbReference type="AlphaFoldDB" id="A0A8K0C5M7"/>
<dbReference type="InterPro" id="IPR026224">
    <property type="entry name" value="DPCD"/>
</dbReference>
<dbReference type="PRINTS" id="PR02065">
    <property type="entry name" value="PROTEINDPCD"/>
</dbReference>
<dbReference type="Proteomes" id="UP000801492">
    <property type="component" value="Unassembled WGS sequence"/>
</dbReference>
<comment type="caution">
    <text evidence="3">The sequence shown here is derived from an EMBL/GenBank/DDBJ whole genome shotgun (WGS) entry which is preliminary data.</text>
</comment>
<protein>
    <recommendedName>
        <fullName evidence="2">Protein DPCD</fullName>
    </recommendedName>
</protein>